<keyword evidence="3" id="KW-1185">Reference proteome</keyword>
<accession>A0A1E3VAH6</accession>
<evidence type="ECO:0000313" key="3">
    <source>
        <dbReference type="Proteomes" id="UP000094342"/>
    </source>
</evidence>
<feature type="transmembrane region" description="Helical" evidence="1">
    <location>
        <begin position="55"/>
        <end position="81"/>
    </location>
</feature>
<evidence type="ECO:0000313" key="2">
    <source>
        <dbReference type="EMBL" id="ODR90437.1"/>
    </source>
</evidence>
<reference evidence="3" key="1">
    <citation type="submission" date="2016-05" db="EMBL/GenBank/DDBJ databases">
        <authorList>
            <person name="Li Y."/>
        </authorList>
    </citation>
    <scope>NUCLEOTIDE SEQUENCE [LARGE SCALE GENOMIC DNA]</scope>
    <source>
        <strain evidence="3">YIC4027</strain>
    </source>
</reference>
<dbReference type="Proteomes" id="UP000094342">
    <property type="component" value="Unassembled WGS sequence"/>
</dbReference>
<dbReference type="RefSeq" id="WP_069459017.1">
    <property type="nucleotide sequence ID" value="NZ_LYBW01000058.1"/>
</dbReference>
<dbReference type="EMBL" id="LYBW01000058">
    <property type="protein sequence ID" value="ODR90437.1"/>
    <property type="molecule type" value="Genomic_DNA"/>
</dbReference>
<proteinExistence type="predicted"/>
<evidence type="ECO:0008006" key="4">
    <source>
        <dbReference type="Google" id="ProtNLM"/>
    </source>
</evidence>
<name>A0A1E3VAH6_9HYPH</name>
<evidence type="ECO:0000256" key="1">
    <source>
        <dbReference type="SAM" id="Phobius"/>
    </source>
</evidence>
<keyword evidence="1" id="KW-0472">Membrane</keyword>
<organism evidence="2 3">
    <name type="scientific">Sinorhizobium alkalisoli</name>
    <dbReference type="NCBI Taxonomy" id="1752398"/>
    <lineage>
        <taxon>Bacteria</taxon>
        <taxon>Pseudomonadati</taxon>
        <taxon>Pseudomonadota</taxon>
        <taxon>Alphaproteobacteria</taxon>
        <taxon>Hyphomicrobiales</taxon>
        <taxon>Rhizobiaceae</taxon>
        <taxon>Sinorhizobium/Ensifer group</taxon>
        <taxon>Sinorhizobium</taxon>
    </lineage>
</organism>
<sequence>MRSWVFTLVRLGPSFAYALAAAFLLSMLLLAQFPSSAIAWSLYMTILPVVREPAFLLLDGIGLEAAVAALLTAAALGIPLAARPDRFVRSRFVHAHVALIASMFGVVRASSAQAGLTGLSLPELLSGDWSLLPLSVPALWVVLFLLVAGACLSSHAGIIARIRRR</sequence>
<dbReference type="OrthoDB" id="8386498at2"/>
<gene>
    <name evidence="2" type="ORF">A8M32_13945</name>
</gene>
<feature type="transmembrane region" description="Helical" evidence="1">
    <location>
        <begin position="93"/>
        <end position="116"/>
    </location>
</feature>
<feature type="transmembrane region" description="Helical" evidence="1">
    <location>
        <begin position="136"/>
        <end position="160"/>
    </location>
</feature>
<dbReference type="AlphaFoldDB" id="A0A1E3VAH6"/>
<comment type="caution">
    <text evidence="2">The sequence shown here is derived from an EMBL/GenBank/DDBJ whole genome shotgun (WGS) entry which is preliminary data.</text>
</comment>
<keyword evidence="1" id="KW-1133">Transmembrane helix</keyword>
<protein>
    <recommendedName>
        <fullName evidence="4">Transmembrane protein</fullName>
    </recommendedName>
</protein>
<keyword evidence="1" id="KW-0812">Transmembrane</keyword>